<dbReference type="Pfam" id="PF00447">
    <property type="entry name" value="HSF_DNA-bind"/>
    <property type="match status" value="1"/>
</dbReference>
<feature type="domain" description="HSF-type DNA-binding" evidence="5">
    <location>
        <begin position="51"/>
        <end position="145"/>
    </location>
</feature>
<keyword evidence="7" id="KW-1185">Reference proteome</keyword>
<evidence type="ECO:0000256" key="1">
    <source>
        <dbReference type="ARBA" id="ARBA00004123"/>
    </source>
</evidence>
<keyword evidence="2" id="KW-0238">DNA-binding</keyword>
<comment type="subcellular location">
    <subcellularLocation>
        <location evidence="1">Nucleus</location>
    </subcellularLocation>
</comment>
<feature type="region of interest" description="Disordered" evidence="4">
    <location>
        <begin position="254"/>
        <end position="307"/>
    </location>
</feature>
<protein>
    <submittedName>
        <fullName evidence="6">Heat shock factor family protein</fullName>
    </submittedName>
</protein>
<feature type="compositionally biased region" description="Basic residues" evidence="4">
    <location>
        <begin position="204"/>
        <end position="216"/>
    </location>
</feature>
<feature type="region of interest" description="Disordered" evidence="4">
    <location>
        <begin position="184"/>
        <end position="239"/>
    </location>
</feature>
<dbReference type="GO" id="GO:0005634">
    <property type="term" value="C:nucleus"/>
    <property type="evidence" value="ECO:0007669"/>
    <property type="project" value="UniProtKB-SubCell"/>
</dbReference>
<dbReference type="GO" id="GO:0003700">
    <property type="term" value="F:DNA-binding transcription factor activity"/>
    <property type="evidence" value="ECO:0007669"/>
    <property type="project" value="InterPro"/>
</dbReference>
<dbReference type="InterPro" id="IPR000232">
    <property type="entry name" value="HSF_DNA-bd"/>
</dbReference>
<accession>A0AAD9D3N7</accession>
<evidence type="ECO:0000313" key="6">
    <source>
        <dbReference type="EMBL" id="KAK1732746.1"/>
    </source>
</evidence>
<organism evidence="6 7">
    <name type="scientific">Skeletonema marinoi</name>
    <dbReference type="NCBI Taxonomy" id="267567"/>
    <lineage>
        <taxon>Eukaryota</taxon>
        <taxon>Sar</taxon>
        <taxon>Stramenopiles</taxon>
        <taxon>Ochrophyta</taxon>
        <taxon>Bacillariophyta</taxon>
        <taxon>Coscinodiscophyceae</taxon>
        <taxon>Thalassiosirophycidae</taxon>
        <taxon>Thalassiosirales</taxon>
        <taxon>Skeletonemataceae</taxon>
        <taxon>Skeletonema</taxon>
        <taxon>Skeletonema marinoi-dohrnii complex</taxon>
    </lineage>
</organism>
<dbReference type="AlphaFoldDB" id="A0AAD9D3N7"/>
<proteinExistence type="predicted"/>
<keyword evidence="3" id="KW-0539">Nucleus</keyword>
<sequence>MQKGQPTQYGSNGASMPNHVIADHGHTYRDFSTHIEEGGMIETHIESERNFPACLHEMVSNEHYSHIISWMPHGRAWKVHSRNKRLLVGEPILGKILGLPSYSSFTRELSEWGFKMLHQAGPDYGCYYHECFLRGHPQLTVLMKKTAEPDFYAIAKQRPLEKSADVERGVLFLADVALQYSFDSSDSGQNEVPAKTASKYPSRVSRKKRSARKKSLKVSPKEKAPDLEDLPPQSEDNPAVIITRLNALMKRTHMTQKQLEKHDKQNGLPRSHAQTMLRSSRSRSQLQKALKKNKRELRKMLKKQDDE</sequence>
<dbReference type="PANTHER" id="PTHR10015:SF206">
    <property type="entry name" value="HSF-TYPE DNA-BINDING DOMAIN-CONTAINING PROTEIN"/>
    <property type="match status" value="1"/>
</dbReference>
<dbReference type="PANTHER" id="PTHR10015">
    <property type="entry name" value="HEAT SHOCK TRANSCRIPTION FACTOR"/>
    <property type="match status" value="1"/>
</dbReference>
<dbReference type="GO" id="GO:0043565">
    <property type="term" value="F:sequence-specific DNA binding"/>
    <property type="evidence" value="ECO:0007669"/>
    <property type="project" value="InterPro"/>
</dbReference>
<dbReference type="EMBL" id="JATAAI010000058">
    <property type="protein sequence ID" value="KAK1732746.1"/>
    <property type="molecule type" value="Genomic_DNA"/>
</dbReference>
<feature type="compositionally biased region" description="Basic and acidic residues" evidence="4">
    <location>
        <begin position="298"/>
        <end position="307"/>
    </location>
</feature>
<comment type="caution">
    <text evidence="6">The sequence shown here is derived from an EMBL/GenBank/DDBJ whole genome shotgun (WGS) entry which is preliminary data.</text>
</comment>
<dbReference type="Proteomes" id="UP001224775">
    <property type="component" value="Unassembled WGS sequence"/>
</dbReference>
<evidence type="ECO:0000256" key="2">
    <source>
        <dbReference type="ARBA" id="ARBA00023125"/>
    </source>
</evidence>
<evidence type="ECO:0000256" key="3">
    <source>
        <dbReference type="ARBA" id="ARBA00023242"/>
    </source>
</evidence>
<name>A0AAD9D3N7_9STRA</name>
<evidence type="ECO:0000313" key="7">
    <source>
        <dbReference type="Proteomes" id="UP001224775"/>
    </source>
</evidence>
<dbReference type="FunFam" id="1.10.10.10:FF:000479">
    <property type="entry name" value="Predicted protein"/>
    <property type="match status" value="1"/>
</dbReference>
<gene>
    <name evidence="6" type="ORF">QTG54_016549</name>
</gene>
<evidence type="ECO:0000259" key="5">
    <source>
        <dbReference type="Pfam" id="PF00447"/>
    </source>
</evidence>
<reference evidence="6" key="1">
    <citation type="submission" date="2023-06" db="EMBL/GenBank/DDBJ databases">
        <title>Survivors Of The Sea: Transcriptome response of Skeletonema marinoi to long-term dormancy.</title>
        <authorList>
            <person name="Pinder M.I.M."/>
            <person name="Kourtchenko O."/>
            <person name="Robertson E.K."/>
            <person name="Larsson T."/>
            <person name="Maumus F."/>
            <person name="Osuna-Cruz C.M."/>
            <person name="Vancaester E."/>
            <person name="Stenow R."/>
            <person name="Vandepoele K."/>
            <person name="Ploug H."/>
            <person name="Bruchert V."/>
            <person name="Godhe A."/>
            <person name="Topel M."/>
        </authorList>
    </citation>
    <scope>NUCLEOTIDE SEQUENCE</scope>
    <source>
        <strain evidence="6">R05AC</strain>
    </source>
</reference>
<dbReference type="InterPro" id="IPR036388">
    <property type="entry name" value="WH-like_DNA-bd_sf"/>
</dbReference>
<dbReference type="SUPFAM" id="SSF46785">
    <property type="entry name" value="Winged helix' DNA-binding domain"/>
    <property type="match status" value="1"/>
</dbReference>
<keyword evidence="6" id="KW-0346">Stress response</keyword>
<evidence type="ECO:0000256" key="4">
    <source>
        <dbReference type="SAM" id="MobiDB-lite"/>
    </source>
</evidence>
<dbReference type="InterPro" id="IPR036390">
    <property type="entry name" value="WH_DNA-bd_sf"/>
</dbReference>
<dbReference type="Gene3D" id="1.10.10.10">
    <property type="entry name" value="Winged helix-like DNA-binding domain superfamily/Winged helix DNA-binding domain"/>
    <property type="match status" value="1"/>
</dbReference>